<protein>
    <submittedName>
        <fullName evidence="1">Uncharacterized protein</fullName>
    </submittedName>
</protein>
<name>A0A3P7NW69_9FIRM</name>
<organism evidence="1 2">
    <name type="scientific">Petrocella atlantisensis</name>
    <dbReference type="NCBI Taxonomy" id="2173034"/>
    <lineage>
        <taxon>Bacteria</taxon>
        <taxon>Bacillati</taxon>
        <taxon>Bacillota</taxon>
        <taxon>Clostridia</taxon>
        <taxon>Lachnospirales</taxon>
        <taxon>Vallitaleaceae</taxon>
        <taxon>Petrocella</taxon>
    </lineage>
</organism>
<dbReference type="Proteomes" id="UP000279029">
    <property type="component" value="Chromosome"/>
</dbReference>
<dbReference type="RefSeq" id="WP_125136538.1">
    <property type="nucleotide sequence ID" value="NZ_LR130778.1"/>
</dbReference>
<dbReference type="EMBL" id="LR130778">
    <property type="protein sequence ID" value="VDN47165.1"/>
    <property type="molecule type" value="Genomic_DNA"/>
</dbReference>
<reference evidence="1 2" key="1">
    <citation type="submission" date="2018-09" db="EMBL/GenBank/DDBJ databases">
        <authorList>
            <person name="Postec A."/>
        </authorList>
    </citation>
    <scope>NUCLEOTIDE SEQUENCE [LARGE SCALE GENOMIC DNA]</scope>
    <source>
        <strain evidence="1">70B-A</strain>
    </source>
</reference>
<accession>A0A3P7NW69</accession>
<evidence type="ECO:0000313" key="1">
    <source>
        <dbReference type="EMBL" id="VDN47165.1"/>
    </source>
</evidence>
<dbReference type="AlphaFoldDB" id="A0A3P7NW69"/>
<proteinExistence type="predicted"/>
<gene>
    <name evidence="1" type="ORF">PATL70BA_1283</name>
</gene>
<dbReference type="KEGG" id="cbar:PATL70BA_1283"/>
<keyword evidence="2" id="KW-1185">Reference proteome</keyword>
<evidence type="ECO:0000313" key="2">
    <source>
        <dbReference type="Proteomes" id="UP000279029"/>
    </source>
</evidence>
<dbReference type="OrthoDB" id="1956262at2"/>
<sequence length="81" mass="9749">MIDLEKLKPIIEGYKEYLPNHWKDEKYKWEAIQYFQDHWDIDAKNFCEMFKTATEKTFNLLASGYAYPRGMIVNFACTKTK</sequence>